<dbReference type="PROSITE" id="PS51186">
    <property type="entry name" value="GNAT"/>
    <property type="match status" value="1"/>
</dbReference>
<dbReference type="PANTHER" id="PTHR43233">
    <property type="entry name" value="FAMILY N-ACETYLTRANSFERASE, PUTATIVE (AFU_ORTHOLOGUE AFUA_6G03350)-RELATED"/>
    <property type="match status" value="1"/>
</dbReference>
<dbReference type="PANTHER" id="PTHR43233:SF1">
    <property type="entry name" value="FAMILY N-ACETYLTRANSFERASE, PUTATIVE (AFU_ORTHOLOGUE AFUA_6G03350)-RELATED"/>
    <property type="match status" value="1"/>
</dbReference>
<dbReference type="InterPro" id="IPR053144">
    <property type="entry name" value="Acetyltransferase_Butenolide"/>
</dbReference>
<evidence type="ECO:0000259" key="1">
    <source>
        <dbReference type="PROSITE" id="PS51186"/>
    </source>
</evidence>
<evidence type="ECO:0000313" key="2">
    <source>
        <dbReference type="EMBL" id="EUD10968.1"/>
    </source>
</evidence>
<dbReference type="CDD" id="cd04301">
    <property type="entry name" value="NAT_SF"/>
    <property type="match status" value="1"/>
</dbReference>
<dbReference type="InterPro" id="IPR016181">
    <property type="entry name" value="Acyl_CoA_acyltransferase"/>
</dbReference>
<accession>A0AAV3M567</accession>
<dbReference type="GO" id="GO:0016747">
    <property type="term" value="F:acyltransferase activity, transferring groups other than amino-acyl groups"/>
    <property type="evidence" value="ECO:0007669"/>
    <property type="project" value="InterPro"/>
</dbReference>
<dbReference type="Proteomes" id="UP000022311">
    <property type="component" value="Unassembled WGS sequence"/>
</dbReference>
<sequence length="156" mass="18434">MNMLSATEEWNKNDYLISTDKNRLDIHAIQHYLTRSTWAKGIDVETVRLSIEHSLNFGVYRNEVQIGFARLVTDYSTFAYLCDVYVLEEYRGQGLGKWLISCIHSHPIFQKLRRITLFTTTAAWLYEQFGYEPVNKQNYAWTINRPDIYIHEKSKS</sequence>
<organism evidence="2 3">
    <name type="scientific">Providencia alcalifaciens 205/92</name>
    <dbReference type="NCBI Taxonomy" id="1256988"/>
    <lineage>
        <taxon>Bacteria</taxon>
        <taxon>Pseudomonadati</taxon>
        <taxon>Pseudomonadota</taxon>
        <taxon>Gammaproteobacteria</taxon>
        <taxon>Enterobacterales</taxon>
        <taxon>Morganellaceae</taxon>
        <taxon>Providencia</taxon>
    </lineage>
</organism>
<proteinExistence type="predicted"/>
<dbReference type="GeneID" id="57293987"/>
<evidence type="ECO:0000313" key="3">
    <source>
        <dbReference type="Proteomes" id="UP000022311"/>
    </source>
</evidence>
<gene>
    <name evidence="2" type="ORF">HMPREF1563_2716</name>
</gene>
<dbReference type="AlphaFoldDB" id="A0AAV3M567"/>
<feature type="domain" description="N-acetyltransferase" evidence="1">
    <location>
        <begin position="16"/>
        <end position="156"/>
    </location>
</feature>
<protein>
    <submittedName>
        <fullName evidence="2">Acetyltransferase (GNAT) domain protein</fullName>
    </submittedName>
</protein>
<dbReference type="RefSeq" id="WP_006660034.1">
    <property type="nucleotide sequence ID" value="NZ_JALD01000045.1"/>
</dbReference>
<dbReference type="Gene3D" id="3.40.630.30">
    <property type="match status" value="1"/>
</dbReference>
<name>A0AAV3M567_9GAMM</name>
<dbReference type="SUPFAM" id="SSF55729">
    <property type="entry name" value="Acyl-CoA N-acyltransferases (Nat)"/>
    <property type="match status" value="1"/>
</dbReference>
<comment type="caution">
    <text evidence="2">The sequence shown here is derived from an EMBL/GenBank/DDBJ whole genome shotgun (WGS) entry which is preliminary data.</text>
</comment>
<dbReference type="EMBL" id="JALD01000045">
    <property type="protein sequence ID" value="EUD10968.1"/>
    <property type="molecule type" value="Genomic_DNA"/>
</dbReference>
<dbReference type="Pfam" id="PF13508">
    <property type="entry name" value="Acetyltransf_7"/>
    <property type="match status" value="1"/>
</dbReference>
<reference evidence="2 3" key="1">
    <citation type="submission" date="2014-01" db="EMBL/GenBank/DDBJ databases">
        <authorList>
            <person name="Durkin A.S."/>
            <person name="McCorrison J."/>
            <person name="Torralba M."/>
            <person name="Gillis M."/>
            <person name="Haft D.H."/>
            <person name="Methe B."/>
            <person name="Sutton G."/>
            <person name="Nelson K.E."/>
        </authorList>
    </citation>
    <scope>NUCLEOTIDE SEQUENCE [LARGE SCALE GENOMIC DNA]</scope>
    <source>
        <strain evidence="2 3">205/92</strain>
    </source>
</reference>
<dbReference type="InterPro" id="IPR000182">
    <property type="entry name" value="GNAT_dom"/>
</dbReference>